<dbReference type="EMBL" id="MN740534">
    <property type="protein sequence ID" value="QHU31958.1"/>
    <property type="molecule type" value="Genomic_DNA"/>
</dbReference>
<dbReference type="InterPro" id="IPR031654">
    <property type="entry name" value="Capsid_N"/>
</dbReference>
<dbReference type="AlphaFoldDB" id="A0A6C0LPR7"/>
<dbReference type="InterPro" id="IPR007542">
    <property type="entry name" value="MCP_C"/>
</dbReference>
<dbReference type="GO" id="GO:0005198">
    <property type="term" value="F:structural molecule activity"/>
    <property type="evidence" value="ECO:0007669"/>
    <property type="project" value="InterPro"/>
</dbReference>
<organism evidence="3">
    <name type="scientific">viral metagenome</name>
    <dbReference type="NCBI Taxonomy" id="1070528"/>
    <lineage>
        <taxon>unclassified sequences</taxon>
        <taxon>metagenomes</taxon>
        <taxon>organismal metagenomes</taxon>
    </lineage>
</organism>
<evidence type="ECO:0000313" key="3">
    <source>
        <dbReference type="EMBL" id="QHU31958.1"/>
    </source>
</evidence>
<dbReference type="Pfam" id="PF04451">
    <property type="entry name" value="Capsid_NCLDV"/>
    <property type="match status" value="1"/>
</dbReference>
<name>A0A6C0LPR7_9ZZZZ</name>
<dbReference type="Pfam" id="PF16903">
    <property type="entry name" value="Capsid_N"/>
    <property type="match status" value="1"/>
</dbReference>
<dbReference type="SUPFAM" id="SSF49749">
    <property type="entry name" value="Group II dsDNA viruses VP"/>
    <property type="match status" value="2"/>
</dbReference>
<protein>
    <recommendedName>
        <fullName evidence="4">Major capsid protein N-terminal domain-containing protein</fullName>
    </recommendedName>
</protein>
<evidence type="ECO:0000259" key="2">
    <source>
        <dbReference type="Pfam" id="PF16903"/>
    </source>
</evidence>
<accession>A0A6C0LPR7</accession>
<sequence length="483" mass="54877">MASTSAKPVGELKKIVSLIDRSDFDEYVYPPNSSKTKFRPENEHYHNFTQETATWTFQGSPNWGQRITFAVPWPWQGDFLNWIALRLKPLTWLPGNTADRIGPNIQNLVPLDEADFFVWAQSLGTIAIAKAEMEVDGVIIETFSGDWINTWNKMNHSVTTAVAYDDGIYNSYVNPTVNNVLVSEDGYIYCYLPFWFAKHVNTAFPLISCSGPNTVRFHITLRPFSEVIRKIGAPLNCGETPLGTSFQVRDYTYPFRKFETITVNYAQPGFQTADLVCGISHIDGELREAYMHDTHEILMEQVVETQFSEPIKYVTNTSIGNTIKIQLPITTANGPIRQLIFFLRRNATVRQYNNWNNYSALLENEYDPVWNPYRPLLVHAQLMVGTAIWADQPERWWRATGNVVLPGGIRGYGNYIYAYNFAEKPAEFDPSGTLNPDRVDMKLSLVVAPPGGSADAEWTVSLFVVGTNWIRFQNGLSNLLFMD</sequence>
<evidence type="ECO:0000259" key="1">
    <source>
        <dbReference type="Pfam" id="PF04451"/>
    </source>
</evidence>
<feature type="domain" description="Major capsid protein N-terminal" evidence="2">
    <location>
        <begin position="37"/>
        <end position="226"/>
    </location>
</feature>
<dbReference type="InterPro" id="IPR016112">
    <property type="entry name" value="VP_dsDNA_II"/>
</dbReference>
<proteinExistence type="predicted"/>
<evidence type="ECO:0008006" key="4">
    <source>
        <dbReference type="Google" id="ProtNLM"/>
    </source>
</evidence>
<feature type="domain" description="Major capsid protein C-terminal" evidence="1">
    <location>
        <begin position="287"/>
        <end position="451"/>
    </location>
</feature>
<dbReference type="InterPro" id="IPR038519">
    <property type="entry name" value="MCP_C_sf"/>
</dbReference>
<dbReference type="Gene3D" id="2.70.9.20">
    <property type="entry name" value="Major capsid protein Vp54"/>
    <property type="match status" value="1"/>
</dbReference>
<dbReference type="Gene3D" id="2.70.9.10">
    <property type="entry name" value="Adenovirus Type 2 Hexon, domain 4"/>
    <property type="match status" value="1"/>
</dbReference>
<reference evidence="3" key="1">
    <citation type="journal article" date="2020" name="Nature">
        <title>Giant virus diversity and host interactions through global metagenomics.</title>
        <authorList>
            <person name="Schulz F."/>
            <person name="Roux S."/>
            <person name="Paez-Espino D."/>
            <person name="Jungbluth S."/>
            <person name="Walsh D.A."/>
            <person name="Denef V.J."/>
            <person name="McMahon K.D."/>
            <person name="Konstantinidis K.T."/>
            <person name="Eloe-Fadrosh E.A."/>
            <person name="Kyrpides N.C."/>
            <person name="Woyke T."/>
        </authorList>
    </citation>
    <scope>NUCLEOTIDE SEQUENCE</scope>
    <source>
        <strain evidence="3">GVMAG-M-3300027963-41</strain>
    </source>
</reference>